<dbReference type="InterPro" id="IPR011009">
    <property type="entry name" value="Kinase-like_dom_sf"/>
</dbReference>
<evidence type="ECO:0000313" key="5">
    <source>
        <dbReference type="Proteomes" id="UP001153148"/>
    </source>
</evidence>
<reference evidence="4" key="1">
    <citation type="submission" date="2021-03" db="EMBL/GenBank/DDBJ databases">
        <authorList>
            <person name="Tran Van P."/>
        </authorList>
    </citation>
    <scope>NUCLEOTIDE SEQUENCE</scope>
</reference>
<evidence type="ECO:0000313" key="4">
    <source>
        <dbReference type="EMBL" id="CAG2062411.1"/>
    </source>
</evidence>
<accession>A0ABN7P5S6</accession>
<keyword evidence="1" id="KW-0808">Transferase</keyword>
<comment type="caution">
    <text evidence="4">The sequence shown here is derived from an EMBL/GenBank/DDBJ whole genome shotgun (WGS) entry which is preliminary data.</text>
</comment>
<evidence type="ECO:0000256" key="2">
    <source>
        <dbReference type="ARBA" id="ARBA00022777"/>
    </source>
</evidence>
<dbReference type="InterPro" id="IPR018936">
    <property type="entry name" value="PI3/4_kinase_CS"/>
</dbReference>
<dbReference type="Pfam" id="PF00454">
    <property type="entry name" value="PI3_PI4_kinase"/>
    <property type="match status" value="1"/>
</dbReference>
<feature type="domain" description="PI3K/PI4K catalytic" evidence="3">
    <location>
        <begin position="1"/>
        <end position="124"/>
    </location>
</feature>
<dbReference type="SUPFAM" id="SSF56112">
    <property type="entry name" value="Protein kinase-like (PK-like)"/>
    <property type="match status" value="1"/>
</dbReference>
<dbReference type="InterPro" id="IPR000403">
    <property type="entry name" value="PI3/4_kinase_cat_dom"/>
</dbReference>
<dbReference type="PROSITE" id="PS50290">
    <property type="entry name" value="PI3_4_KINASE_3"/>
    <property type="match status" value="1"/>
</dbReference>
<dbReference type="InterPro" id="IPR036940">
    <property type="entry name" value="PI3/4_kinase_cat_sf"/>
</dbReference>
<evidence type="ECO:0000259" key="3">
    <source>
        <dbReference type="PROSITE" id="PS50290"/>
    </source>
</evidence>
<dbReference type="SMART" id="SM00146">
    <property type="entry name" value="PI3Kc"/>
    <property type="match status" value="1"/>
</dbReference>
<dbReference type="EMBL" id="CAJPIN010020178">
    <property type="protein sequence ID" value="CAG2062411.1"/>
    <property type="molecule type" value="Genomic_DNA"/>
</dbReference>
<name>A0ABN7P5S6_TIMPD</name>
<dbReference type="Gene3D" id="1.10.1070.11">
    <property type="entry name" value="Phosphatidylinositol 3-/4-kinase, catalytic domain"/>
    <property type="match status" value="1"/>
</dbReference>
<organism evidence="4 5">
    <name type="scientific">Timema podura</name>
    <name type="common">Walking stick</name>
    <dbReference type="NCBI Taxonomy" id="61482"/>
    <lineage>
        <taxon>Eukaryota</taxon>
        <taxon>Metazoa</taxon>
        <taxon>Ecdysozoa</taxon>
        <taxon>Arthropoda</taxon>
        <taxon>Hexapoda</taxon>
        <taxon>Insecta</taxon>
        <taxon>Pterygota</taxon>
        <taxon>Neoptera</taxon>
        <taxon>Polyneoptera</taxon>
        <taxon>Phasmatodea</taxon>
        <taxon>Timematodea</taxon>
        <taxon>Timematoidea</taxon>
        <taxon>Timematidae</taxon>
        <taxon>Timema</taxon>
    </lineage>
</organism>
<sequence>MLEMVTNAETLRKIQVELGLTGSFKDRPIAEWLAKHNPSTFEYERAVENFTASCAGYSVATYILGICDRHNDNIMLKTSGHLFHIDFGKFLGDAQMFGNFKSDKMLVVRRKADLKGEMDQKFEM</sequence>
<dbReference type="PANTHER" id="PTHR10048:SF14">
    <property type="entry name" value="LD28067P"/>
    <property type="match status" value="1"/>
</dbReference>
<dbReference type="PANTHER" id="PTHR10048">
    <property type="entry name" value="PHOSPHATIDYLINOSITOL KINASE"/>
    <property type="match status" value="1"/>
</dbReference>
<dbReference type="InterPro" id="IPR015433">
    <property type="entry name" value="PI3/4_kinase"/>
</dbReference>
<proteinExistence type="predicted"/>
<keyword evidence="2" id="KW-0418">Kinase</keyword>
<evidence type="ECO:0000256" key="1">
    <source>
        <dbReference type="ARBA" id="ARBA00022679"/>
    </source>
</evidence>
<protein>
    <recommendedName>
        <fullName evidence="3">PI3K/PI4K catalytic domain-containing protein</fullName>
    </recommendedName>
</protein>
<dbReference type="PROSITE" id="PS00916">
    <property type="entry name" value="PI3_4_KINASE_2"/>
    <property type="match status" value="1"/>
</dbReference>
<keyword evidence="5" id="KW-1185">Reference proteome</keyword>
<dbReference type="Proteomes" id="UP001153148">
    <property type="component" value="Unassembled WGS sequence"/>
</dbReference>
<gene>
    <name evidence="4" type="ORF">TPAB3V08_LOCUS9362</name>
</gene>